<dbReference type="PANTHER" id="PTHR43639">
    <property type="entry name" value="OXIDOREDUCTASE, SHORT-CHAIN DEHYDROGENASE/REDUCTASE FAMILY (AFU_ORTHOLOGUE AFUA_5G02870)"/>
    <property type="match status" value="1"/>
</dbReference>
<dbReference type="RefSeq" id="WP_184656075.1">
    <property type="nucleotide sequence ID" value="NZ_JACHBU010000016.1"/>
</dbReference>
<dbReference type="InterPro" id="IPR002347">
    <property type="entry name" value="SDR_fam"/>
</dbReference>
<organism evidence="4 5">
    <name type="scientific">Rhizobium soli</name>
    <dbReference type="NCBI Taxonomy" id="424798"/>
    <lineage>
        <taxon>Bacteria</taxon>
        <taxon>Pseudomonadati</taxon>
        <taxon>Pseudomonadota</taxon>
        <taxon>Alphaproteobacteria</taxon>
        <taxon>Hyphomicrobiales</taxon>
        <taxon>Rhizobiaceae</taxon>
        <taxon>Rhizobium/Agrobacterium group</taxon>
        <taxon>Rhizobium</taxon>
    </lineage>
</organism>
<dbReference type="PRINTS" id="PR00081">
    <property type="entry name" value="GDHRDH"/>
</dbReference>
<accession>A0A7X0JQH2</accession>
<sequence length="250" mass="27224">MAIYPDLQGKTVLVTGGASGIGAALVRAFAEQGSRVGFLDRDVEAGEALMQALTAEGRHVLFVPVDLRHIEALRAGVEKVRETFGGITVLVNNAAHDERHAAEDVTEEYFDERMDTNFKHQFFASQAVFSDMKSGGGSIICMSSITWMAGFGGMPLYTAAKSAVIGLVRSLARDFGPFDIRVNAITPGWIMTRRQLELWLTPEADAMRAERQALKRRLQPEDVAKLALFLASDDASGITSQNYVVDGGWV</sequence>
<dbReference type="FunFam" id="3.40.50.720:FF:000084">
    <property type="entry name" value="Short-chain dehydrogenase reductase"/>
    <property type="match status" value="1"/>
</dbReference>
<dbReference type="Proteomes" id="UP000585437">
    <property type="component" value="Unassembled WGS sequence"/>
</dbReference>
<dbReference type="SMART" id="SM00822">
    <property type="entry name" value="PKS_KR"/>
    <property type="match status" value="1"/>
</dbReference>
<evidence type="ECO:0000259" key="3">
    <source>
        <dbReference type="SMART" id="SM00822"/>
    </source>
</evidence>
<dbReference type="PROSITE" id="PS00061">
    <property type="entry name" value="ADH_SHORT"/>
    <property type="match status" value="1"/>
</dbReference>
<dbReference type="SUPFAM" id="SSF51735">
    <property type="entry name" value="NAD(P)-binding Rossmann-fold domains"/>
    <property type="match status" value="1"/>
</dbReference>
<dbReference type="PRINTS" id="PR00080">
    <property type="entry name" value="SDRFAMILY"/>
</dbReference>
<dbReference type="Pfam" id="PF13561">
    <property type="entry name" value="adh_short_C2"/>
    <property type="match status" value="1"/>
</dbReference>
<dbReference type="Gene3D" id="3.40.50.720">
    <property type="entry name" value="NAD(P)-binding Rossmann-like Domain"/>
    <property type="match status" value="1"/>
</dbReference>
<comment type="similarity">
    <text evidence="1">Belongs to the short-chain dehydrogenases/reductases (SDR) family.</text>
</comment>
<evidence type="ECO:0000313" key="4">
    <source>
        <dbReference type="EMBL" id="MBB6511062.1"/>
    </source>
</evidence>
<dbReference type="PANTHER" id="PTHR43639:SF1">
    <property type="entry name" value="SHORT-CHAIN DEHYDROGENASE_REDUCTASE FAMILY PROTEIN"/>
    <property type="match status" value="1"/>
</dbReference>
<dbReference type="EMBL" id="JACHBU010000016">
    <property type="protein sequence ID" value="MBB6511062.1"/>
    <property type="molecule type" value="Genomic_DNA"/>
</dbReference>
<dbReference type="InterPro" id="IPR057326">
    <property type="entry name" value="KR_dom"/>
</dbReference>
<dbReference type="GO" id="GO:0016491">
    <property type="term" value="F:oxidoreductase activity"/>
    <property type="evidence" value="ECO:0007669"/>
    <property type="project" value="UniProtKB-KW"/>
</dbReference>
<evidence type="ECO:0000256" key="1">
    <source>
        <dbReference type="ARBA" id="ARBA00006484"/>
    </source>
</evidence>
<keyword evidence="2" id="KW-0560">Oxidoreductase</keyword>
<name>A0A7X0JQH2_9HYPH</name>
<protein>
    <submittedName>
        <fullName evidence="4">NAD(P)-dependent dehydrogenase (Short-subunit alcohol dehydrogenase family)</fullName>
    </submittedName>
</protein>
<comment type="caution">
    <text evidence="4">The sequence shown here is derived from an EMBL/GenBank/DDBJ whole genome shotgun (WGS) entry which is preliminary data.</text>
</comment>
<feature type="domain" description="Ketoreductase" evidence="3">
    <location>
        <begin position="10"/>
        <end position="189"/>
    </location>
</feature>
<gene>
    <name evidence="4" type="ORF">F4695_004459</name>
</gene>
<dbReference type="CDD" id="cd05233">
    <property type="entry name" value="SDR_c"/>
    <property type="match status" value="1"/>
</dbReference>
<keyword evidence="5" id="KW-1185">Reference proteome</keyword>
<proteinExistence type="inferred from homology"/>
<reference evidence="4 5" key="1">
    <citation type="submission" date="2020-08" db="EMBL/GenBank/DDBJ databases">
        <title>The Agave Microbiome: Exploring the role of microbial communities in plant adaptations to desert environments.</title>
        <authorList>
            <person name="Partida-Martinez L.P."/>
        </authorList>
    </citation>
    <scope>NUCLEOTIDE SEQUENCE [LARGE SCALE GENOMIC DNA]</scope>
    <source>
        <strain evidence="4 5">AS3.12</strain>
    </source>
</reference>
<evidence type="ECO:0000256" key="2">
    <source>
        <dbReference type="ARBA" id="ARBA00023002"/>
    </source>
</evidence>
<dbReference type="AlphaFoldDB" id="A0A7X0JQH2"/>
<evidence type="ECO:0000313" key="5">
    <source>
        <dbReference type="Proteomes" id="UP000585437"/>
    </source>
</evidence>
<dbReference type="InterPro" id="IPR036291">
    <property type="entry name" value="NAD(P)-bd_dom_sf"/>
</dbReference>
<dbReference type="InterPro" id="IPR020904">
    <property type="entry name" value="Sc_DH/Rdtase_CS"/>
</dbReference>